<evidence type="ECO:0000313" key="2">
    <source>
        <dbReference type="Proteomes" id="UP000790377"/>
    </source>
</evidence>
<dbReference type="EMBL" id="MU267861">
    <property type="protein sequence ID" value="KAH7907898.1"/>
    <property type="molecule type" value="Genomic_DNA"/>
</dbReference>
<proteinExistence type="predicted"/>
<dbReference type="Proteomes" id="UP000790377">
    <property type="component" value="Unassembled WGS sequence"/>
</dbReference>
<reference evidence="1" key="1">
    <citation type="journal article" date="2021" name="New Phytol.">
        <title>Evolutionary innovations through gain and loss of genes in the ectomycorrhizal Boletales.</title>
        <authorList>
            <person name="Wu G."/>
            <person name="Miyauchi S."/>
            <person name="Morin E."/>
            <person name="Kuo A."/>
            <person name="Drula E."/>
            <person name="Varga T."/>
            <person name="Kohler A."/>
            <person name="Feng B."/>
            <person name="Cao Y."/>
            <person name="Lipzen A."/>
            <person name="Daum C."/>
            <person name="Hundley H."/>
            <person name="Pangilinan J."/>
            <person name="Johnson J."/>
            <person name="Barry K."/>
            <person name="LaButti K."/>
            <person name="Ng V."/>
            <person name="Ahrendt S."/>
            <person name="Min B."/>
            <person name="Choi I.G."/>
            <person name="Park H."/>
            <person name="Plett J.M."/>
            <person name="Magnuson J."/>
            <person name="Spatafora J.W."/>
            <person name="Nagy L.G."/>
            <person name="Henrissat B."/>
            <person name="Grigoriev I.V."/>
            <person name="Yang Z.L."/>
            <person name="Xu J."/>
            <person name="Martin F.M."/>
        </authorList>
    </citation>
    <scope>NUCLEOTIDE SEQUENCE</scope>
    <source>
        <strain evidence="1">ATCC 28755</strain>
    </source>
</reference>
<accession>A0ACB8A487</accession>
<organism evidence="1 2">
    <name type="scientific">Hygrophoropsis aurantiaca</name>
    <dbReference type="NCBI Taxonomy" id="72124"/>
    <lineage>
        <taxon>Eukaryota</taxon>
        <taxon>Fungi</taxon>
        <taxon>Dikarya</taxon>
        <taxon>Basidiomycota</taxon>
        <taxon>Agaricomycotina</taxon>
        <taxon>Agaricomycetes</taxon>
        <taxon>Agaricomycetidae</taxon>
        <taxon>Boletales</taxon>
        <taxon>Coniophorineae</taxon>
        <taxon>Hygrophoropsidaceae</taxon>
        <taxon>Hygrophoropsis</taxon>
    </lineage>
</organism>
<name>A0ACB8A487_9AGAM</name>
<sequence length="418" mass="46314">MLLASCALRIKHVNFPAKSLKLEAPGAIPCRTFCLLLASKSEKPSNTESHLPGWTANSNSTITNNQEQLMSASGSLSSPLFDAEIQAFIASLRPLYNTRCFELACLVLLVLDYFITFGKEVEFFWRGAWTLSRILFFLNRYLPLGIMGLTTILFFATELSIRVCPFFVQFLSHHISYVQICDAGIRASFTLTVIAVSINQAILLLRVWHMFPRNSFVRLSACASFLGCTSATFATLFLSFGNLHSVPIPQVLAGQFVGCTSPPPANIWKIFIPNIVIHTVLFGFMVMRAMDGSWGVRESAPLMRRMLREGTFIYLLAMVSVCFSAAGARMTDYPLINVPATFSNFSLTINSLAVSRLMFSIRSLAGKLQTDPRWLLNPTELNRVNWHVAEGRFGGEIVVEMVTCEPDSKGPASGGTFL</sequence>
<protein>
    <submittedName>
        <fullName evidence="1">Uncharacterized protein</fullName>
    </submittedName>
</protein>
<comment type="caution">
    <text evidence="1">The sequence shown here is derived from an EMBL/GenBank/DDBJ whole genome shotgun (WGS) entry which is preliminary data.</text>
</comment>
<keyword evidence="2" id="KW-1185">Reference proteome</keyword>
<gene>
    <name evidence="1" type="ORF">BJ138DRAFT_1069691</name>
</gene>
<evidence type="ECO:0000313" key="1">
    <source>
        <dbReference type="EMBL" id="KAH7907898.1"/>
    </source>
</evidence>